<keyword evidence="3" id="KW-1185">Reference proteome</keyword>
<dbReference type="AlphaFoldDB" id="A0A7Y6ICZ2"/>
<organism evidence="2 3">
    <name type="scientific">Nonomuraea montanisoli</name>
    <dbReference type="NCBI Taxonomy" id="2741721"/>
    <lineage>
        <taxon>Bacteria</taxon>
        <taxon>Bacillati</taxon>
        <taxon>Actinomycetota</taxon>
        <taxon>Actinomycetes</taxon>
        <taxon>Streptosporangiales</taxon>
        <taxon>Streptosporangiaceae</taxon>
        <taxon>Nonomuraea</taxon>
    </lineage>
</organism>
<evidence type="ECO:0000313" key="3">
    <source>
        <dbReference type="Proteomes" id="UP000586042"/>
    </source>
</evidence>
<dbReference type="Pfam" id="PF01609">
    <property type="entry name" value="DDE_Tnp_1"/>
    <property type="match status" value="1"/>
</dbReference>
<dbReference type="Proteomes" id="UP000586042">
    <property type="component" value="Unassembled WGS sequence"/>
</dbReference>
<evidence type="ECO:0000313" key="2">
    <source>
        <dbReference type="EMBL" id="NUW34584.1"/>
    </source>
</evidence>
<dbReference type="GO" id="GO:0004803">
    <property type="term" value="F:transposase activity"/>
    <property type="evidence" value="ECO:0007669"/>
    <property type="project" value="InterPro"/>
</dbReference>
<dbReference type="InterPro" id="IPR002559">
    <property type="entry name" value="Transposase_11"/>
</dbReference>
<proteinExistence type="predicted"/>
<name>A0A7Y6ICZ2_9ACTN</name>
<comment type="caution">
    <text evidence="2">The sequence shown here is derived from an EMBL/GenBank/DDBJ whole genome shotgun (WGS) entry which is preliminary data.</text>
</comment>
<sequence length="82" mass="8910">MLGRSRGGLTTKVHLATDGRGLPLALVLTGANINDCTQFTRVMAAVRVPRLGPRRPRARPRHVIADKGYSSRASSRGTRWAC</sequence>
<dbReference type="PANTHER" id="PTHR30007">
    <property type="entry name" value="PHP DOMAIN PROTEIN"/>
    <property type="match status" value="1"/>
</dbReference>
<dbReference type="EMBL" id="JABWGN010000009">
    <property type="protein sequence ID" value="NUW34584.1"/>
    <property type="molecule type" value="Genomic_DNA"/>
</dbReference>
<dbReference type="GO" id="GO:0003677">
    <property type="term" value="F:DNA binding"/>
    <property type="evidence" value="ECO:0007669"/>
    <property type="project" value="InterPro"/>
</dbReference>
<gene>
    <name evidence="2" type="ORF">HTZ77_24560</name>
</gene>
<dbReference type="PANTHER" id="PTHR30007:SF1">
    <property type="entry name" value="BLR1914 PROTEIN"/>
    <property type="match status" value="1"/>
</dbReference>
<accession>A0A7Y6ICZ2</accession>
<evidence type="ECO:0000259" key="1">
    <source>
        <dbReference type="Pfam" id="PF01609"/>
    </source>
</evidence>
<feature type="domain" description="Transposase IS4-like" evidence="1">
    <location>
        <begin position="6"/>
        <end position="71"/>
    </location>
</feature>
<protein>
    <submittedName>
        <fullName evidence="2">Transposase</fullName>
    </submittedName>
</protein>
<dbReference type="GO" id="GO:0006313">
    <property type="term" value="P:DNA transposition"/>
    <property type="evidence" value="ECO:0007669"/>
    <property type="project" value="InterPro"/>
</dbReference>
<reference evidence="2 3" key="1">
    <citation type="submission" date="2020-06" db="EMBL/GenBank/DDBJ databases">
        <title>Nonomuraea sp. SMC257, a novel actinomycete isolated from soil.</title>
        <authorList>
            <person name="Chanama M."/>
        </authorList>
    </citation>
    <scope>NUCLEOTIDE SEQUENCE [LARGE SCALE GENOMIC DNA]</scope>
    <source>
        <strain evidence="2 3">SMC257</strain>
    </source>
</reference>